<name>A0A8J6IW26_9ALTE</name>
<keyword evidence="2 4" id="KW-0238">DNA-binding</keyword>
<keyword evidence="3" id="KW-0804">Transcription</keyword>
<dbReference type="SUPFAM" id="SSF48498">
    <property type="entry name" value="Tetracyclin repressor-like, C-terminal domain"/>
    <property type="match status" value="1"/>
</dbReference>
<comment type="caution">
    <text evidence="6">The sequence shown here is derived from an EMBL/GenBank/DDBJ whole genome shotgun (WGS) entry which is preliminary data.</text>
</comment>
<dbReference type="EMBL" id="JACNEP010000014">
    <property type="protein sequence ID" value="MBC3767194.1"/>
    <property type="molecule type" value="Genomic_DNA"/>
</dbReference>
<dbReference type="PANTHER" id="PTHR47506:SF3">
    <property type="entry name" value="HTH-TYPE TRANSCRIPTIONAL REGULATOR LMRA"/>
    <property type="match status" value="1"/>
</dbReference>
<keyword evidence="1" id="KW-0805">Transcription regulation</keyword>
<sequence length="190" mass="21400">MDKREQLVSVAQQLFYKQGITATGIDKILAQSGVSKRTLYNHFKSKDELIVAALQRRDKEFMTMLKTAVPRLLKQKYDGATHAGLWAYFDAIDEWINSDKFCGCMFINASAEFPRKSDPIHAICASHKMLVIQFIEQLLVPFQLADSHKVAVQMAILTDGAIVNAHTANQMDAAKLAKMSAQQLLHIYQQ</sequence>
<dbReference type="PROSITE" id="PS50977">
    <property type="entry name" value="HTH_TETR_2"/>
    <property type="match status" value="1"/>
</dbReference>
<dbReference type="PANTHER" id="PTHR47506">
    <property type="entry name" value="TRANSCRIPTIONAL REGULATORY PROTEIN"/>
    <property type="match status" value="1"/>
</dbReference>
<dbReference type="InterPro" id="IPR001647">
    <property type="entry name" value="HTH_TetR"/>
</dbReference>
<evidence type="ECO:0000313" key="6">
    <source>
        <dbReference type="EMBL" id="MBC3767194.1"/>
    </source>
</evidence>
<evidence type="ECO:0000256" key="3">
    <source>
        <dbReference type="ARBA" id="ARBA00023163"/>
    </source>
</evidence>
<dbReference type="GO" id="GO:0003677">
    <property type="term" value="F:DNA binding"/>
    <property type="evidence" value="ECO:0007669"/>
    <property type="project" value="UniProtKB-UniRule"/>
</dbReference>
<feature type="DNA-binding region" description="H-T-H motif" evidence="4">
    <location>
        <begin position="24"/>
        <end position="43"/>
    </location>
</feature>
<dbReference type="AlphaFoldDB" id="A0A8J6IW26"/>
<dbReference type="RefSeq" id="WP_186507709.1">
    <property type="nucleotide sequence ID" value="NZ_JACNEP010000014.1"/>
</dbReference>
<dbReference type="Proteomes" id="UP000601768">
    <property type="component" value="Unassembled WGS sequence"/>
</dbReference>
<organism evidence="6 7">
    <name type="scientific">Neptunicella marina</name>
    <dbReference type="NCBI Taxonomy" id="2125989"/>
    <lineage>
        <taxon>Bacteria</taxon>
        <taxon>Pseudomonadati</taxon>
        <taxon>Pseudomonadota</taxon>
        <taxon>Gammaproteobacteria</taxon>
        <taxon>Alteromonadales</taxon>
        <taxon>Alteromonadaceae</taxon>
        <taxon>Neptunicella</taxon>
    </lineage>
</organism>
<accession>A0A8J6IW26</accession>
<evidence type="ECO:0000259" key="5">
    <source>
        <dbReference type="PROSITE" id="PS50977"/>
    </source>
</evidence>
<dbReference type="Gene3D" id="1.10.357.10">
    <property type="entry name" value="Tetracycline Repressor, domain 2"/>
    <property type="match status" value="1"/>
</dbReference>
<evidence type="ECO:0000313" key="7">
    <source>
        <dbReference type="Proteomes" id="UP000601768"/>
    </source>
</evidence>
<reference evidence="6" key="2">
    <citation type="submission" date="2020-08" db="EMBL/GenBank/DDBJ databases">
        <authorList>
            <person name="Lai Q."/>
        </authorList>
    </citation>
    <scope>NUCLEOTIDE SEQUENCE</scope>
    <source>
        <strain evidence="6">S27-2</strain>
    </source>
</reference>
<reference evidence="6" key="1">
    <citation type="journal article" date="2018" name="Int. J. Syst. Evol. Microbiol.">
        <title>Neptunicella marina gen. nov., sp. nov., isolated from surface seawater.</title>
        <authorList>
            <person name="Liu X."/>
            <person name="Lai Q."/>
            <person name="Du Y."/>
            <person name="Zhang X."/>
            <person name="Liu Z."/>
            <person name="Sun F."/>
            <person name="Shao Z."/>
        </authorList>
    </citation>
    <scope>NUCLEOTIDE SEQUENCE</scope>
    <source>
        <strain evidence="6">S27-2</strain>
    </source>
</reference>
<dbReference type="SUPFAM" id="SSF46689">
    <property type="entry name" value="Homeodomain-like"/>
    <property type="match status" value="1"/>
</dbReference>
<proteinExistence type="predicted"/>
<protein>
    <submittedName>
        <fullName evidence="6">TetR/AcrR family transcriptional regulator</fullName>
    </submittedName>
</protein>
<feature type="domain" description="HTH tetR-type" evidence="5">
    <location>
        <begin position="1"/>
        <end position="61"/>
    </location>
</feature>
<dbReference type="InterPro" id="IPR036271">
    <property type="entry name" value="Tet_transcr_reg_TetR-rel_C_sf"/>
</dbReference>
<gene>
    <name evidence="6" type="ORF">H8B19_15035</name>
</gene>
<dbReference type="Pfam" id="PF00440">
    <property type="entry name" value="TetR_N"/>
    <property type="match status" value="1"/>
</dbReference>
<keyword evidence="7" id="KW-1185">Reference proteome</keyword>
<evidence type="ECO:0000256" key="1">
    <source>
        <dbReference type="ARBA" id="ARBA00023015"/>
    </source>
</evidence>
<dbReference type="PRINTS" id="PR00455">
    <property type="entry name" value="HTHTETR"/>
</dbReference>
<evidence type="ECO:0000256" key="2">
    <source>
        <dbReference type="ARBA" id="ARBA00023125"/>
    </source>
</evidence>
<evidence type="ECO:0000256" key="4">
    <source>
        <dbReference type="PROSITE-ProRule" id="PRU00335"/>
    </source>
</evidence>
<dbReference type="InterPro" id="IPR009057">
    <property type="entry name" value="Homeodomain-like_sf"/>
</dbReference>